<keyword evidence="3" id="KW-1185">Reference proteome</keyword>
<name>A0A9N9NAS5_9GLOM</name>
<feature type="region of interest" description="Disordered" evidence="1">
    <location>
        <begin position="1"/>
        <end position="21"/>
    </location>
</feature>
<reference evidence="2" key="1">
    <citation type="submission" date="2021-06" db="EMBL/GenBank/DDBJ databases">
        <authorList>
            <person name="Kallberg Y."/>
            <person name="Tangrot J."/>
            <person name="Rosling A."/>
        </authorList>
    </citation>
    <scope>NUCLEOTIDE SEQUENCE</scope>
    <source>
        <strain evidence="2">CL551</strain>
    </source>
</reference>
<proteinExistence type="predicted"/>
<evidence type="ECO:0000256" key="1">
    <source>
        <dbReference type="SAM" id="MobiDB-lite"/>
    </source>
</evidence>
<gene>
    <name evidence="2" type="ORF">AMORRO_LOCUS13280</name>
</gene>
<evidence type="ECO:0000313" key="2">
    <source>
        <dbReference type="EMBL" id="CAG8720020.1"/>
    </source>
</evidence>
<protein>
    <submittedName>
        <fullName evidence="2">13117_t:CDS:1</fullName>
    </submittedName>
</protein>
<comment type="caution">
    <text evidence="2">The sequence shown here is derived from an EMBL/GenBank/DDBJ whole genome shotgun (WGS) entry which is preliminary data.</text>
</comment>
<dbReference type="EMBL" id="CAJVPV010022146">
    <property type="protein sequence ID" value="CAG8720020.1"/>
    <property type="molecule type" value="Genomic_DNA"/>
</dbReference>
<accession>A0A9N9NAS5</accession>
<feature type="region of interest" description="Disordered" evidence="1">
    <location>
        <begin position="77"/>
        <end position="111"/>
    </location>
</feature>
<dbReference type="AlphaFoldDB" id="A0A9N9NAS5"/>
<evidence type="ECO:0000313" key="3">
    <source>
        <dbReference type="Proteomes" id="UP000789342"/>
    </source>
</evidence>
<dbReference type="Proteomes" id="UP000789342">
    <property type="component" value="Unassembled WGS sequence"/>
</dbReference>
<organism evidence="2 3">
    <name type="scientific">Acaulospora morrowiae</name>
    <dbReference type="NCBI Taxonomy" id="94023"/>
    <lineage>
        <taxon>Eukaryota</taxon>
        <taxon>Fungi</taxon>
        <taxon>Fungi incertae sedis</taxon>
        <taxon>Mucoromycota</taxon>
        <taxon>Glomeromycotina</taxon>
        <taxon>Glomeromycetes</taxon>
        <taxon>Diversisporales</taxon>
        <taxon>Acaulosporaceae</taxon>
        <taxon>Acaulospora</taxon>
    </lineage>
</organism>
<sequence>MTPQHGMPPYNMLDETPRRDTPLYNVLRDRQDAIAQDAAAHDATCVAAIPAARNSIMIDAALCRTDTSRNDHHAAMLHEARNDNTPETRSEMPLKDQGNVAKCNTDDATGI</sequence>
<feature type="compositionally biased region" description="Basic and acidic residues" evidence="1">
    <location>
        <begin position="77"/>
        <end position="94"/>
    </location>
</feature>